<evidence type="ECO:0000256" key="8">
    <source>
        <dbReference type="ARBA" id="ARBA00022786"/>
    </source>
</evidence>
<evidence type="ECO:0000256" key="14">
    <source>
        <dbReference type="SAM" id="Phobius"/>
    </source>
</evidence>
<feature type="domain" description="RING-type" evidence="15">
    <location>
        <begin position="449"/>
        <end position="491"/>
    </location>
</feature>
<evidence type="ECO:0000256" key="11">
    <source>
        <dbReference type="ARBA" id="ARBA00023136"/>
    </source>
</evidence>
<evidence type="ECO:0000256" key="6">
    <source>
        <dbReference type="ARBA" id="ARBA00022723"/>
    </source>
</evidence>
<evidence type="ECO:0000256" key="13">
    <source>
        <dbReference type="SAM" id="MobiDB-lite"/>
    </source>
</evidence>
<dbReference type="GeneID" id="18166780"/>
<dbReference type="OMA" id="PGCSICT"/>
<evidence type="ECO:0000256" key="2">
    <source>
        <dbReference type="ARBA" id="ARBA00004141"/>
    </source>
</evidence>
<dbReference type="AlphaFoldDB" id="G3JED4"/>
<evidence type="ECO:0000256" key="5">
    <source>
        <dbReference type="ARBA" id="ARBA00022692"/>
    </source>
</evidence>
<proteinExistence type="predicted"/>
<evidence type="ECO:0000259" key="15">
    <source>
        <dbReference type="PROSITE" id="PS50089"/>
    </source>
</evidence>
<keyword evidence="5 14" id="KW-0812">Transmembrane</keyword>
<feature type="compositionally biased region" description="Low complexity" evidence="13">
    <location>
        <begin position="377"/>
        <end position="393"/>
    </location>
</feature>
<keyword evidence="4" id="KW-0808">Transferase</keyword>
<dbReference type="KEGG" id="cmt:CCM_04759"/>
<evidence type="ECO:0000256" key="3">
    <source>
        <dbReference type="ARBA" id="ARBA00012483"/>
    </source>
</evidence>
<keyword evidence="9" id="KW-0862">Zinc</keyword>
<dbReference type="GO" id="GO:0016567">
    <property type="term" value="P:protein ubiquitination"/>
    <property type="evidence" value="ECO:0007669"/>
    <property type="project" value="TreeGrafter"/>
</dbReference>
<dbReference type="GO" id="GO:0016020">
    <property type="term" value="C:membrane"/>
    <property type="evidence" value="ECO:0007669"/>
    <property type="project" value="UniProtKB-SubCell"/>
</dbReference>
<evidence type="ECO:0000313" key="16">
    <source>
        <dbReference type="EMBL" id="EGX93385.1"/>
    </source>
</evidence>
<dbReference type="SMART" id="SM00184">
    <property type="entry name" value="RING"/>
    <property type="match status" value="1"/>
</dbReference>
<dbReference type="EC" id="2.3.2.27" evidence="3"/>
<keyword evidence="17" id="KW-1185">Reference proteome</keyword>
<keyword evidence="8" id="KW-0833">Ubl conjugation pathway</keyword>
<dbReference type="RefSeq" id="XP_006669968.1">
    <property type="nucleotide sequence ID" value="XM_006669905.1"/>
</dbReference>
<dbReference type="STRING" id="983644.G3JED4"/>
<dbReference type="InParanoid" id="G3JED4"/>
<keyword evidence="7 12" id="KW-0863">Zinc-finger</keyword>
<name>G3JED4_CORMM</name>
<dbReference type="PROSITE" id="PS50089">
    <property type="entry name" value="ZF_RING_2"/>
    <property type="match status" value="1"/>
</dbReference>
<evidence type="ECO:0000256" key="7">
    <source>
        <dbReference type="ARBA" id="ARBA00022771"/>
    </source>
</evidence>
<protein>
    <recommendedName>
        <fullName evidence="3">RING-type E3 ubiquitin transferase</fullName>
        <ecNumber evidence="3">2.3.2.27</ecNumber>
    </recommendedName>
</protein>
<evidence type="ECO:0000256" key="1">
    <source>
        <dbReference type="ARBA" id="ARBA00000900"/>
    </source>
</evidence>
<dbReference type="OrthoDB" id="8062037at2759"/>
<feature type="compositionally biased region" description="Basic and acidic residues" evidence="13">
    <location>
        <begin position="394"/>
        <end position="411"/>
    </location>
</feature>
<comment type="catalytic activity">
    <reaction evidence="1">
        <text>S-ubiquitinyl-[E2 ubiquitin-conjugating enzyme]-L-cysteine + [acceptor protein]-L-lysine = [E2 ubiquitin-conjugating enzyme]-L-cysteine + N(6)-ubiquitinyl-[acceptor protein]-L-lysine.</text>
        <dbReference type="EC" id="2.3.2.27"/>
    </reaction>
</comment>
<dbReference type="InterPro" id="IPR001841">
    <property type="entry name" value="Znf_RING"/>
</dbReference>
<evidence type="ECO:0000256" key="9">
    <source>
        <dbReference type="ARBA" id="ARBA00022833"/>
    </source>
</evidence>
<feature type="transmembrane region" description="Helical" evidence="14">
    <location>
        <begin position="281"/>
        <end position="302"/>
    </location>
</feature>
<keyword evidence="10 14" id="KW-1133">Transmembrane helix</keyword>
<dbReference type="GO" id="GO:0061630">
    <property type="term" value="F:ubiquitin protein ligase activity"/>
    <property type="evidence" value="ECO:0007669"/>
    <property type="project" value="UniProtKB-EC"/>
</dbReference>
<dbReference type="Proteomes" id="UP000001610">
    <property type="component" value="Unassembled WGS sequence"/>
</dbReference>
<dbReference type="EMBL" id="JH126401">
    <property type="protein sequence ID" value="EGX93385.1"/>
    <property type="molecule type" value="Genomic_DNA"/>
</dbReference>
<evidence type="ECO:0000256" key="12">
    <source>
        <dbReference type="PROSITE-ProRule" id="PRU00175"/>
    </source>
</evidence>
<feature type="region of interest" description="Disordered" evidence="13">
    <location>
        <begin position="377"/>
        <end position="417"/>
    </location>
</feature>
<accession>G3JED4</accession>
<feature type="region of interest" description="Disordered" evidence="13">
    <location>
        <begin position="538"/>
        <end position="559"/>
    </location>
</feature>
<dbReference type="PANTHER" id="PTHR45977:SF13">
    <property type="entry name" value="GB|AAF27103.1"/>
    <property type="match status" value="1"/>
</dbReference>
<gene>
    <name evidence="16" type="ORF">CCM_04759</name>
</gene>
<dbReference type="SUPFAM" id="SSF57850">
    <property type="entry name" value="RING/U-box"/>
    <property type="match status" value="1"/>
</dbReference>
<feature type="compositionally biased region" description="Low complexity" evidence="13">
    <location>
        <begin position="47"/>
        <end position="57"/>
    </location>
</feature>
<dbReference type="InterPro" id="IPR013083">
    <property type="entry name" value="Znf_RING/FYVE/PHD"/>
</dbReference>
<feature type="region of interest" description="Disordered" evidence="13">
    <location>
        <begin position="47"/>
        <end position="66"/>
    </location>
</feature>
<dbReference type="Gene3D" id="3.30.40.10">
    <property type="entry name" value="Zinc/RING finger domain, C3HC4 (zinc finger)"/>
    <property type="match status" value="1"/>
</dbReference>
<dbReference type="HOGENOM" id="CLU_008264_1_1_1"/>
<reference evidence="16 17" key="1">
    <citation type="journal article" date="2011" name="Genome Biol.">
        <title>Genome sequence of the insect pathogenic fungus Cordyceps militaris, a valued traditional Chinese medicine.</title>
        <authorList>
            <person name="Zheng P."/>
            <person name="Xia Y."/>
            <person name="Xiao G."/>
            <person name="Xiong C."/>
            <person name="Hu X."/>
            <person name="Zhang S."/>
            <person name="Zheng H."/>
            <person name="Huang Y."/>
            <person name="Zhou Y."/>
            <person name="Wang S."/>
            <person name="Zhao G.P."/>
            <person name="Liu X."/>
            <person name="St Leger R.J."/>
            <person name="Wang C."/>
        </authorList>
    </citation>
    <scope>NUCLEOTIDE SEQUENCE [LARGE SCALE GENOMIC DNA]</scope>
    <source>
        <strain evidence="16 17">CM01</strain>
    </source>
</reference>
<dbReference type="PANTHER" id="PTHR45977">
    <property type="entry name" value="TARGET OF ERK KINASE MPK-1"/>
    <property type="match status" value="1"/>
</dbReference>
<dbReference type="GO" id="GO:0008270">
    <property type="term" value="F:zinc ion binding"/>
    <property type="evidence" value="ECO:0007669"/>
    <property type="project" value="UniProtKB-KW"/>
</dbReference>
<keyword evidence="11 14" id="KW-0472">Membrane</keyword>
<dbReference type="GO" id="GO:0006511">
    <property type="term" value="P:ubiquitin-dependent protein catabolic process"/>
    <property type="evidence" value="ECO:0007669"/>
    <property type="project" value="TreeGrafter"/>
</dbReference>
<comment type="subcellular location">
    <subcellularLocation>
        <location evidence="2">Membrane</location>
        <topology evidence="2">Multi-pass membrane protein</topology>
    </subcellularLocation>
</comment>
<dbReference type="eggNOG" id="KOG0800">
    <property type="taxonomic scope" value="Eukaryota"/>
</dbReference>
<keyword evidence="6" id="KW-0479">Metal-binding</keyword>
<evidence type="ECO:0000313" key="17">
    <source>
        <dbReference type="Proteomes" id="UP000001610"/>
    </source>
</evidence>
<evidence type="ECO:0000256" key="10">
    <source>
        <dbReference type="ARBA" id="ARBA00022989"/>
    </source>
</evidence>
<dbReference type="CDD" id="cd16454">
    <property type="entry name" value="RING-H2_PA-TM-RING"/>
    <property type="match status" value="1"/>
</dbReference>
<dbReference type="VEuPathDB" id="FungiDB:CCM_04759"/>
<evidence type="ECO:0000256" key="4">
    <source>
        <dbReference type="ARBA" id="ARBA00022679"/>
    </source>
</evidence>
<sequence length="577" mass="61715">MACLRLVQEGVESPVETAKAKFRSMEDLFVASSFLCPSWSPAACPSPLSPGNSGPLNERPPTTGDGDRIMMRIARAAALMALAHNVVYEAAAASDDISTTSPQTDTPDWLANESLALTLVNSATPGLQYPVLPLTSNMGLNGSVNTGRTMNIQGDITLADQNNYYKLSGLGHIAYLCCDDADKQDNFNISPNKMLNQLMGSNLSAIILYSANTNWCSFDRNNGPSYSSIVTMADKGDAADVLAHITGKSSNQTLLVSIKGNTTAPDTAGDNRGHSTVAMSVLYSITGLITLLFLAIIITGTVRAHRHPERYGPHSGFGRRPRQSRAKGIARAVLETLPIVKFGNDEHTKPDPELELEPTVTANTDHAATAVVAAGGLGGVADNTDNTDNTGNTNKKETLPKEQEETRKDAPETDADAANTGQIAPAESAMAESANAQASSEQGDEHLGCSICTEDFHVGEDVRVLPCHHQFHPGCVDPWLVNPGRHDAAAPELPPPLALEAEDSESTVSSRHRTSRLFDLNRLRHLSPQDRIAALREMRAPRNGSGEAAAEGEESGRAARLAARLRDKFRIRTRAQT</sequence>
<dbReference type="Pfam" id="PF13639">
    <property type="entry name" value="zf-RING_2"/>
    <property type="match status" value="1"/>
</dbReference>
<organism evidence="16 17">
    <name type="scientific">Cordyceps militaris (strain CM01)</name>
    <name type="common">Caterpillar fungus</name>
    <dbReference type="NCBI Taxonomy" id="983644"/>
    <lineage>
        <taxon>Eukaryota</taxon>
        <taxon>Fungi</taxon>
        <taxon>Dikarya</taxon>
        <taxon>Ascomycota</taxon>
        <taxon>Pezizomycotina</taxon>
        <taxon>Sordariomycetes</taxon>
        <taxon>Hypocreomycetidae</taxon>
        <taxon>Hypocreales</taxon>
        <taxon>Cordycipitaceae</taxon>
        <taxon>Cordyceps</taxon>
    </lineage>
</organism>